<reference evidence="2 3" key="1">
    <citation type="submission" date="2014-12" db="EMBL/GenBank/DDBJ databases">
        <title>Complete genome sequence of Streptomyces vietnamensis strain GIMV4.0001, a genetic manipulable producer of the benzoisochromanequinone antibiotic granaticin.</title>
        <authorList>
            <person name="Deng M.R."/>
            <person name="Guo J."/>
            <person name="Ma L.Y."/>
            <person name="Feng G.D."/>
            <person name="Mo C.Y."/>
            <person name="Zhu H.H."/>
        </authorList>
    </citation>
    <scope>NUCLEOTIDE SEQUENCE [LARGE SCALE GENOMIC DNA]</scope>
    <source>
        <strain evidence="3">GIMV4.0001</strain>
    </source>
</reference>
<dbReference type="EMBL" id="CP010407">
    <property type="protein sequence ID" value="AJF65473.1"/>
    <property type="molecule type" value="Genomic_DNA"/>
</dbReference>
<accession>A0A0B5I746</accession>
<keyword evidence="3" id="KW-1185">Reference proteome</keyword>
<organism evidence="2 3">
    <name type="scientific">Streptomyces vietnamensis</name>
    <dbReference type="NCBI Taxonomy" id="362257"/>
    <lineage>
        <taxon>Bacteria</taxon>
        <taxon>Bacillati</taxon>
        <taxon>Actinomycetota</taxon>
        <taxon>Actinomycetes</taxon>
        <taxon>Kitasatosporales</taxon>
        <taxon>Streptomycetaceae</taxon>
        <taxon>Streptomyces</taxon>
    </lineage>
</organism>
<sequence>MPSGRSGTTPGFAAGGLPQLTFGGGVPQFWPGPGGGVRSVGGDHWPAGGWSLDHWVAEPFASAAEEGPGAPEPSWPSEGADPGEVQPGVSFTVVHLG</sequence>
<proteinExistence type="predicted"/>
<gene>
    <name evidence="2" type="ORF">SVTN_14690</name>
</gene>
<feature type="region of interest" description="Disordered" evidence="1">
    <location>
        <begin position="59"/>
        <end position="97"/>
    </location>
</feature>
<dbReference type="AlphaFoldDB" id="A0A0B5I746"/>
<evidence type="ECO:0000256" key="1">
    <source>
        <dbReference type="SAM" id="MobiDB-lite"/>
    </source>
</evidence>
<dbReference type="STRING" id="362257.SVTN_14690"/>
<feature type="compositionally biased region" description="Low complexity" evidence="1">
    <location>
        <begin position="59"/>
        <end position="69"/>
    </location>
</feature>
<dbReference type="HOGENOM" id="CLU_2345581_0_0_11"/>
<name>A0A0B5I746_9ACTN</name>
<feature type="compositionally biased region" description="Gly residues" evidence="1">
    <location>
        <begin position="22"/>
        <end position="39"/>
    </location>
</feature>
<evidence type="ECO:0000313" key="2">
    <source>
        <dbReference type="EMBL" id="AJF65473.1"/>
    </source>
</evidence>
<feature type="region of interest" description="Disordered" evidence="1">
    <location>
        <begin position="1"/>
        <end position="43"/>
    </location>
</feature>
<evidence type="ECO:0000313" key="3">
    <source>
        <dbReference type="Proteomes" id="UP000031774"/>
    </source>
</evidence>
<dbReference type="Proteomes" id="UP000031774">
    <property type="component" value="Chromosome"/>
</dbReference>
<dbReference type="KEGG" id="svt:SVTN_14690"/>
<protein>
    <submittedName>
        <fullName evidence="2">Uncharacterized protein</fullName>
    </submittedName>
</protein>